<evidence type="ECO:0000256" key="4">
    <source>
        <dbReference type="ARBA" id="ARBA00023015"/>
    </source>
</evidence>
<proteinExistence type="predicted"/>
<dbReference type="RefSeq" id="XP_009263906.1">
    <property type="nucleotide sequence ID" value="XM_009265631.1"/>
</dbReference>
<reference evidence="7 8" key="1">
    <citation type="journal article" date="2012" name="Proc. Natl. Acad. Sci. U.S.A.">
        <title>Gain and loss of multiple functionally related, horizontally transferred genes in the reduced genomes of two microsporidian parasites.</title>
        <authorList>
            <person name="Pombert J.-F."/>
            <person name="Selman M."/>
            <person name="Burki F."/>
            <person name="Bardell F.T."/>
            <person name="Farinelli L."/>
            <person name="Solter L.F."/>
            <person name="Whitman D.W."/>
            <person name="Weiss L.M."/>
            <person name="Corradi N."/>
            <person name="Keeling P.J."/>
        </authorList>
    </citation>
    <scope>NUCLEOTIDE SEQUENCE [LARGE SCALE GENOMIC DNA]</scope>
    <source>
        <strain evidence="7 8">SJ-2008</strain>
    </source>
</reference>
<dbReference type="Proteomes" id="UP000010094">
    <property type="component" value="Chromosome I"/>
</dbReference>
<name>I7AL79_ENCRO</name>
<dbReference type="GO" id="GO:0006355">
    <property type="term" value="P:regulation of DNA-templated transcription"/>
    <property type="evidence" value="ECO:0007669"/>
    <property type="project" value="InterPro"/>
</dbReference>
<gene>
    <name evidence="7" type="ordered locus">EROM_010650</name>
</gene>
<keyword evidence="6" id="KW-0539">Nucleus</keyword>
<dbReference type="VEuPathDB" id="MicrosporidiaDB:EROM_010650"/>
<dbReference type="OrthoDB" id="2190184at2759"/>
<evidence type="ECO:0000256" key="2">
    <source>
        <dbReference type="ARBA" id="ARBA00013184"/>
    </source>
</evidence>
<dbReference type="HOGENOM" id="CLU_091759_0_0_1"/>
<sequence length="265" mass="30416">MDLEIRKHMENSCGDSSVGVQAFVSGGSYLFLLFNREALLVGMTLQRIGARVYIKNVDTTGCERGYAREFIMSILRVLSPDLSCCFSIPKNEYIFNGSSLNKEKKIRGPRELLEYWIGVFEEIYDNVHVWSNHHENISYPFKHMDEIVYFEDDPKDRLRKHFVGGLEEMFAALLCRTDFTNGSLVYGRSCKHGSGCMVEASIGDVDDMESMLRKLDFSTHSKALESTKKFISRFGLAIEYFPIKRFVKPQEDDQACIILTPIRKI</sequence>
<evidence type="ECO:0000256" key="6">
    <source>
        <dbReference type="ARBA" id="ARBA00023242"/>
    </source>
</evidence>
<dbReference type="GO" id="GO:0004402">
    <property type="term" value="F:histone acetyltransferase activity"/>
    <property type="evidence" value="ECO:0007669"/>
    <property type="project" value="InterPro"/>
</dbReference>
<evidence type="ECO:0000256" key="3">
    <source>
        <dbReference type="ARBA" id="ARBA00022679"/>
    </source>
</evidence>
<keyword evidence="5" id="KW-0804">Transcription</keyword>
<keyword evidence="8" id="KW-1185">Reference proteome</keyword>
<keyword evidence="4" id="KW-0805">Transcription regulation</keyword>
<keyword evidence="3" id="KW-0808">Transferase</keyword>
<evidence type="ECO:0000256" key="5">
    <source>
        <dbReference type="ARBA" id="ARBA00023163"/>
    </source>
</evidence>
<comment type="subcellular location">
    <subcellularLocation>
        <location evidence="1">Nucleus</location>
    </subcellularLocation>
</comment>
<dbReference type="AlphaFoldDB" id="I7AL79"/>
<accession>I7AL79</accession>
<evidence type="ECO:0000313" key="8">
    <source>
        <dbReference type="Proteomes" id="UP000010094"/>
    </source>
</evidence>
<dbReference type="SMART" id="SM01250">
    <property type="entry name" value="KAT11"/>
    <property type="match status" value="1"/>
</dbReference>
<dbReference type="InterPro" id="IPR013178">
    <property type="entry name" value="Histone_AcTrfase_Rtt109/CBP"/>
</dbReference>
<dbReference type="KEGG" id="ero:EROM_010650"/>
<protein>
    <recommendedName>
        <fullName evidence="2">histone acetyltransferase</fullName>
        <ecNumber evidence="2">2.3.1.48</ecNumber>
    </recommendedName>
</protein>
<evidence type="ECO:0000313" key="7">
    <source>
        <dbReference type="EMBL" id="AFN82409.1"/>
    </source>
</evidence>
<dbReference type="EMBL" id="CP003518">
    <property type="protein sequence ID" value="AFN82409.1"/>
    <property type="molecule type" value="Genomic_DNA"/>
</dbReference>
<evidence type="ECO:0000256" key="1">
    <source>
        <dbReference type="ARBA" id="ARBA00004123"/>
    </source>
</evidence>
<dbReference type="GO" id="GO:0005634">
    <property type="term" value="C:nucleus"/>
    <property type="evidence" value="ECO:0007669"/>
    <property type="project" value="UniProtKB-SubCell"/>
</dbReference>
<dbReference type="GeneID" id="20520692"/>
<dbReference type="EC" id="2.3.1.48" evidence="2"/>
<organism evidence="7 8">
    <name type="scientific">Encephalitozoon romaleae (strain SJ-2008)</name>
    <name type="common">Microsporidian parasite</name>
    <dbReference type="NCBI Taxonomy" id="1178016"/>
    <lineage>
        <taxon>Eukaryota</taxon>
        <taxon>Fungi</taxon>
        <taxon>Fungi incertae sedis</taxon>
        <taxon>Microsporidia</taxon>
        <taxon>Unikaryonidae</taxon>
        <taxon>Encephalitozoon</taxon>
    </lineage>
</organism>
<dbReference type="Pfam" id="PF08214">
    <property type="entry name" value="HAT_KAT11"/>
    <property type="match status" value="1"/>
</dbReference>